<dbReference type="Proteomes" id="UP000184600">
    <property type="component" value="Unassembled WGS sequence"/>
</dbReference>
<evidence type="ECO:0000313" key="3">
    <source>
        <dbReference type="Proteomes" id="UP000184600"/>
    </source>
</evidence>
<dbReference type="EMBL" id="FRFG01000066">
    <property type="protein sequence ID" value="SHO58510.1"/>
    <property type="molecule type" value="Genomic_DNA"/>
</dbReference>
<name>A0A1M7Z131_9VIBR</name>
<dbReference type="RefSeq" id="WP_073585957.1">
    <property type="nucleotide sequence ID" value="NZ_AP024897.1"/>
</dbReference>
<protein>
    <submittedName>
        <fullName evidence="2">Uncharacterized protein</fullName>
    </submittedName>
</protein>
<organism evidence="2 3">
    <name type="scientific">Vibrio quintilis</name>
    <dbReference type="NCBI Taxonomy" id="1117707"/>
    <lineage>
        <taxon>Bacteria</taxon>
        <taxon>Pseudomonadati</taxon>
        <taxon>Pseudomonadota</taxon>
        <taxon>Gammaproteobacteria</taxon>
        <taxon>Vibrionales</taxon>
        <taxon>Vibrionaceae</taxon>
        <taxon>Vibrio</taxon>
    </lineage>
</organism>
<gene>
    <name evidence="2" type="ORF">VQ7734_04282</name>
</gene>
<sequence>MAQPKMETRGRKKTSEIDKARSRASRDHKLYQETLTEEFEQLQQDKELQFAASEKRMGRPPVPLAVLQRRALEKYITSLDSYRKIEKKEGIEPWNERDIIRYKLADKAGRKKADEVERLKKYIRRQATILQNIEAEDESHLVKEQKWLGRPSMPKAKKVRHYEKLIEKANVEITEILKTKD</sequence>
<keyword evidence="3" id="KW-1185">Reference proteome</keyword>
<proteinExistence type="predicted"/>
<accession>A0A1M7Z131</accession>
<evidence type="ECO:0000313" key="2">
    <source>
        <dbReference type="EMBL" id="SHO58510.1"/>
    </source>
</evidence>
<dbReference type="OrthoDB" id="6362556at2"/>
<dbReference type="AlphaFoldDB" id="A0A1M7Z131"/>
<feature type="region of interest" description="Disordered" evidence="1">
    <location>
        <begin position="1"/>
        <end position="29"/>
    </location>
</feature>
<reference evidence="3" key="1">
    <citation type="submission" date="2016-12" db="EMBL/GenBank/DDBJ databases">
        <authorList>
            <person name="Rodrigo-Torres L."/>
            <person name="Arahal R.D."/>
            <person name="Lucena T."/>
        </authorList>
    </citation>
    <scope>NUCLEOTIDE SEQUENCE [LARGE SCALE GENOMIC DNA]</scope>
</reference>
<evidence type="ECO:0000256" key="1">
    <source>
        <dbReference type="SAM" id="MobiDB-lite"/>
    </source>
</evidence>